<dbReference type="EMBL" id="CAMXCT030002519">
    <property type="protein sequence ID" value="CAL4785975.1"/>
    <property type="molecule type" value="Genomic_DNA"/>
</dbReference>
<gene>
    <name evidence="2" type="ORF">C1SCF055_LOCUS24940</name>
</gene>
<keyword evidence="4" id="KW-1185">Reference proteome</keyword>
<evidence type="ECO:0000256" key="1">
    <source>
        <dbReference type="SAM" id="MobiDB-lite"/>
    </source>
</evidence>
<comment type="caution">
    <text evidence="2">The sequence shown here is derived from an EMBL/GenBank/DDBJ whole genome shotgun (WGS) entry which is preliminary data.</text>
</comment>
<proteinExistence type="predicted"/>
<name>A0A9P1CXF5_9DINO</name>
<evidence type="ECO:0000313" key="3">
    <source>
        <dbReference type="EMBL" id="CAL1152038.1"/>
    </source>
</evidence>
<dbReference type="EMBL" id="CAMXCT010002519">
    <property type="protein sequence ID" value="CAI3998663.1"/>
    <property type="molecule type" value="Genomic_DNA"/>
</dbReference>
<dbReference type="EMBL" id="CAMXCT020002519">
    <property type="protein sequence ID" value="CAL1152038.1"/>
    <property type="molecule type" value="Genomic_DNA"/>
</dbReference>
<sequence length="278" mass="30426">MPTGSMPAGSKLESPQVETGAMRQDEVPVPAEDKGPMAEDRSAWAGQDWNCANETSEWFWHGPVAQKQAWEIPWMQRGLKAPDLGAKFYQSVHDGKRRPFYDLPPKMIISTVQNDTAQCNAVYVAVPGMDMEHGVVKNHGIGTKDYGWKMKHGLQKENGLGHQLDILTVMEAGPSKAWMTQAGWHERESEAPPAEDSEVEVVVDEESDYLQSRIGGPKAKPAAKKMPRPPVTPPPGHVIAEQIGRGGGGPESEEREVNSRPITAFSAVMSRLGGANRK</sequence>
<evidence type="ECO:0000313" key="4">
    <source>
        <dbReference type="Proteomes" id="UP001152797"/>
    </source>
</evidence>
<feature type="compositionally biased region" description="Basic and acidic residues" evidence="1">
    <location>
        <begin position="23"/>
        <end position="41"/>
    </location>
</feature>
<reference evidence="3" key="2">
    <citation type="submission" date="2024-04" db="EMBL/GenBank/DDBJ databases">
        <authorList>
            <person name="Chen Y."/>
            <person name="Shah S."/>
            <person name="Dougan E. K."/>
            <person name="Thang M."/>
            <person name="Chan C."/>
        </authorList>
    </citation>
    <scope>NUCLEOTIDE SEQUENCE [LARGE SCALE GENOMIC DNA]</scope>
</reference>
<dbReference type="Proteomes" id="UP001152797">
    <property type="component" value="Unassembled WGS sequence"/>
</dbReference>
<feature type="region of interest" description="Disordered" evidence="1">
    <location>
        <begin position="208"/>
        <end position="262"/>
    </location>
</feature>
<dbReference type="AlphaFoldDB" id="A0A9P1CXF5"/>
<accession>A0A9P1CXF5</accession>
<feature type="region of interest" description="Disordered" evidence="1">
    <location>
        <begin position="1"/>
        <end position="41"/>
    </location>
</feature>
<reference evidence="2" key="1">
    <citation type="submission" date="2022-10" db="EMBL/GenBank/DDBJ databases">
        <authorList>
            <person name="Chen Y."/>
            <person name="Dougan E. K."/>
            <person name="Chan C."/>
            <person name="Rhodes N."/>
            <person name="Thang M."/>
        </authorList>
    </citation>
    <scope>NUCLEOTIDE SEQUENCE</scope>
</reference>
<evidence type="ECO:0000313" key="2">
    <source>
        <dbReference type="EMBL" id="CAI3998663.1"/>
    </source>
</evidence>
<organism evidence="2">
    <name type="scientific">Cladocopium goreaui</name>
    <dbReference type="NCBI Taxonomy" id="2562237"/>
    <lineage>
        <taxon>Eukaryota</taxon>
        <taxon>Sar</taxon>
        <taxon>Alveolata</taxon>
        <taxon>Dinophyceae</taxon>
        <taxon>Suessiales</taxon>
        <taxon>Symbiodiniaceae</taxon>
        <taxon>Cladocopium</taxon>
    </lineage>
</organism>
<protein>
    <submittedName>
        <fullName evidence="2">Uncharacterized protein</fullName>
    </submittedName>
</protein>